<feature type="compositionally biased region" description="Low complexity" evidence="1">
    <location>
        <begin position="304"/>
        <end position="321"/>
    </location>
</feature>
<feature type="compositionally biased region" description="Low complexity" evidence="1">
    <location>
        <begin position="90"/>
        <end position="99"/>
    </location>
</feature>
<dbReference type="CDD" id="cd00093">
    <property type="entry name" value="HTH_XRE"/>
    <property type="match status" value="1"/>
</dbReference>
<dbReference type="InterPro" id="IPR001387">
    <property type="entry name" value="Cro/C1-type_HTH"/>
</dbReference>
<feature type="region of interest" description="Disordered" evidence="1">
    <location>
        <begin position="250"/>
        <end position="323"/>
    </location>
</feature>
<dbReference type="Proteomes" id="UP001550850">
    <property type="component" value="Unassembled WGS sequence"/>
</dbReference>
<organism evidence="2 3">
    <name type="scientific">Streptomyces fragilis</name>
    <dbReference type="NCBI Taxonomy" id="67301"/>
    <lineage>
        <taxon>Bacteria</taxon>
        <taxon>Bacillati</taxon>
        <taxon>Actinomycetota</taxon>
        <taxon>Actinomycetes</taxon>
        <taxon>Kitasatosporales</taxon>
        <taxon>Streptomycetaceae</taxon>
        <taxon>Streptomyces</taxon>
    </lineage>
</organism>
<dbReference type="EMBL" id="JBEZUR010000030">
    <property type="protein sequence ID" value="MEU3556252.1"/>
    <property type="molecule type" value="Genomic_DNA"/>
</dbReference>
<evidence type="ECO:0000313" key="2">
    <source>
        <dbReference type="EMBL" id="MEU3556252.1"/>
    </source>
</evidence>
<proteinExistence type="predicted"/>
<dbReference type="RefSeq" id="WP_108956810.1">
    <property type="nucleotide sequence ID" value="NZ_BEVZ01000009.1"/>
</dbReference>
<gene>
    <name evidence="2" type="ORF">AB0E65_18875</name>
</gene>
<feature type="compositionally biased region" description="Low complexity" evidence="1">
    <location>
        <begin position="279"/>
        <end position="292"/>
    </location>
</feature>
<comment type="caution">
    <text evidence="2">The sequence shown here is derived from an EMBL/GenBank/DDBJ whole genome shotgun (WGS) entry which is preliminary data.</text>
</comment>
<name>A0ABV2YKL8_9ACTN</name>
<reference evidence="2 3" key="1">
    <citation type="submission" date="2024-06" db="EMBL/GenBank/DDBJ databases">
        <title>The Natural Products Discovery Center: Release of the First 8490 Sequenced Strains for Exploring Actinobacteria Biosynthetic Diversity.</title>
        <authorList>
            <person name="Kalkreuter E."/>
            <person name="Kautsar S.A."/>
            <person name="Yang D."/>
            <person name="Bader C.D."/>
            <person name="Teijaro C.N."/>
            <person name="Fluegel L."/>
            <person name="Davis C.M."/>
            <person name="Simpson J.R."/>
            <person name="Lauterbach L."/>
            <person name="Steele A.D."/>
            <person name="Gui C."/>
            <person name="Meng S."/>
            <person name="Li G."/>
            <person name="Viehrig K."/>
            <person name="Ye F."/>
            <person name="Su P."/>
            <person name="Kiefer A.F."/>
            <person name="Nichols A."/>
            <person name="Cepeda A.J."/>
            <person name="Yan W."/>
            <person name="Fan B."/>
            <person name="Jiang Y."/>
            <person name="Adhikari A."/>
            <person name="Zheng C.-J."/>
            <person name="Schuster L."/>
            <person name="Cowan T.M."/>
            <person name="Smanski M.J."/>
            <person name="Chevrette M.G."/>
            <person name="De Carvalho L.P.S."/>
            <person name="Shen B."/>
        </authorList>
    </citation>
    <scope>NUCLEOTIDE SEQUENCE [LARGE SCALE GENOMIC DNA]</scope>
    <source>
        <strain evidence="2 3">NPDC038104</strain>
    </source>
</reference>
<feature type="compositionally biased region" description="Low complexity" evidence="1">
    <location>
        <begin position="107"/>
        <end position="117"/>
    </location>
</feature>
<feature type="region of interest" description="Disordered" evidence="1">
    <location>
        <begin position="90"/>
        <end position="117"/>
    </location>
</feature>
<feature type="compositionally biased region" description="Low complexity" evidence="1">
    <location>
        <begin position="250"/>
        <end position="269"/>
    </location>
</feature>
<protein>
    <submittedName>
        <fullName evidence="2">Helix-turn-helix transcriptional regulator</fullName>
    </submittedName>
</protein>
<dbReference type="Pfam" id="PF13560">
    <property type="entry name" value="HTH_31"/>
    <property type="match status" value="1"/>
</dbReference>
<accession>A0ABV2YKL8</accession>
<sequence>MPSQDEVEEFAALLRGLKARTDRSYGALARRLGMNTSTLHRYCAGDTVPLDFASVERFAALCGATAAERVELHRCWILAVAARQRGAAAKASTTTAPAPQEAPPTTGPATPGAGAAVPAAAEAAPLAGTPVPAAVDAVPTAGAGVPAAAEAAPLAGTPVPVAAVTAPTAGTPVPAAAEAAPTAGAGVPAAVEAVPTPGVAVPAAVGNGPASGEAGLRPSGAKGGRYGRRFAVSGVVLAALCATVGGVAALSSGSGTTTADGGAASTGPADVRHRPSATGDGRSSGGPSASSPDAPPKATGDGEAPSGPSGPSGRSRHPSAGASSTVAPLAWSVDAQLWATGCDHDYVIGKAPRDVPPPPAPQDAGPWAHSQRAVHGGRTLVGISVQGRTDTAVVLEALRVRVVGRAEPVEGAVYSTGQGCGSDMTPRSFAVDLDKDRPLARPVPGSDRGTDTPAVRMPYKVSATDPEVLLVDARTADCDCRWYLELDWSSQGRTGTERVDDHGVPFRTSGTEGLPHYWYANRGWTPW</sequence>
<keyword evidence="3" id="KW-1185">Reference proteome</keyword>
<feature type="region of interest" description="Disordered" evidence="1">
    <location>
        <begin position="349"/>
        <end position="369"/>
    </location>
</feature>
<evidence type="ECO:0000313" key="3">
    <source>
        <dbReference type="Proteomes" id="UP001550850"/>
    </source>
</evidence>
<evidence type="ECO:0000256" key="1">
    <source>
        <dbReference type="SAM" id="MobiDB-lite"/>
    </source>
</evidence>